<organism evidence="2 3">
    <name type="scientific">Peronospora farinosa</name>
    <dbReference type="NCBI Taxonomy" id="134698"/>
    <lineage>
        <taxon>Eukaryota</taxon>
        <taxon>Sar</taxon>
        <taxon>Stramenopiles</taxon>
        <taxon>Oomycota</taxon>
        <taxon>Peronosporomycetes</taxon>
        <taxon>Peronosporales</taxon>
        <taxon>Peronosporaceae</taxon>
        <taxon>Peronospora</taxon>
    </lineage>
</organism>
<evidence type="ECO:0000259" key="1">
    <source>
        <dbReference type="PROSITE" id="PS50011"/>
    </source>
</evidence>
<dbReference type="Proteomes" id="UP001157938">
    <property type="component" value="Unassembled WGS sequence"/>
</dbReference>
<comment type="caution">
    <text evidence="2">The sequence shown here is derived from an EMBL/GenBank/DDBJ whole genome shotgun (WGS) entry which is preliminary data.</text>
</comment>
<keyword evidence="3" id="KW-1185">Reference proteome</keyword>
<protein>
    <recommendedName>
        <fullName evidence="1">Protein kinase domain-containing protein</fullName>
    </recommendedName>
</protein>
<reference evidence="2 3" key="1">
    <citation type="submission" date="2021-11" db="EMBL/GenBank/DDBJ databases">
        <authorList>
            <person name="Islam A."/>
            <person name="Islam S."/>
            <person name="Flora M.S."/>
            <person name="Rahman M."/>
            <person name="Ziaur R.M."/>
            <person name="Epstein J.H."/>
            <person name="Hassan M."/>
            <person name="Klassen M."/>
            <person name="Woodard K."/>
            <person name="Webb A."/>
            <person name="Webby R.J."/>
            <person name="El Zowalaty M.E."/>
        </authorList>
    </citation>
    <scope>NUCLEOTIDE SEQUENCE [LARGE SCALE GENOMIC DNA]</scope>
    <source>
        <strain evidence="2">Pf1</strain>
    </source>
</reference>
<evidence type="ECO:0000313" key="3">
    <source>
        <dbReference type="Proteomes" id="UP001157938"/>
    </source>
</evidence>
<dbReference type="SUPFAM" id="SSF56112">
    <property type="entry name" value="Protein kinase-like (PK-like)"/>
    <property type="match status" value="1"/>
</dbReference>
<dbReference type="InterPro" id="IPR000719">
    <property type="entry name" value="Prot_kinase_dom"/>
</dbReference>
<sequence>MAIDIARVIMYLHSHEVIHRDIKARTYTKKAEGYSFGVLLSELNTCEVPALSTLCFQYKPELRLSVLELVKLLEG</sequence>
<dbReference type="InterPro" id="IPR011009">
    <property type="entry name" value="Kinase-like_dom_sf"/>
</dbReference>
<dbReference type="PROSITE" id="PS50011">
    <property type="entry name" value="PROTEIN_KINASE_DOM"/>
    <property type="match status" value="1"/>
</dbReference>
<feature type="domain" description="Protein kinase" evidence="1">
    <location>
        <begin position="1"/>
        <end position="75"/>
    </location>
</feature>
<proteinExistence type="predicted"/>
<gene>
    <name evidence="2" type="ORF">PFR001_LOCUS2636</name>
</gene>
<dbReference type="Gene3D" id="1.10.510.10">
    <property type="entry name" value="Transferase(Phosphotransferase) domain 1"/>
    <property type="match status" value="1"/>
</dbReference>
<evidence type="ECO:0000313" key="2">
    <source>
        <dbReference type="EMBL" id="CAH0487054.1"/>
    </source>
</evidence>
<dbReference type="EMBL" id="CAKLBC010000578">
    <property type="protein sequence ID" value="CAH0487054.1"/>
    <property type="molecule type" value="Genomic_DNA"/>
</dbReference>
<accession>A0ABN8C1G8</accession>
<name>A0ABN8C1G8_9STRA</name>